<sequence>MWRVPLLWSWSIGPIVSLELPQTLQRVVSEPWFGLAEEQEGIL</sequence>
<evidence type="ECO:0000256" key="1">
    <source>
        <dbReference type="SAM" id="SignalP"/>
    </source>
</evidence>
<dbReference type="Proteomes" id="UP000265520">
    <property type="component" value="Unassembled WGS sequence"/>
</dbReference>
<evidence type="ECO:0000313" key="2">
    <source>
        <dbReference type="EMBL" id="MCI62478.1"/>
    </source>
</evidence>
<name>A0A392TNH6_9FABA</name>
<organism evidence="2 3">
    <name type="scientific">Trifolium medium</name>
    <dbReference type="NCBI Taxonomy" id="97028"/>
    <lineage>
        <taxon>Eukaryota</taxon>
        <taxon>Viridiplantae</taxon>
        <taxon>Streptophyta</taxon>
        <taxon>Embryophyta</taxon>
        <taxon>Tracheophyta</taxon>
        <taxon>Spermatophyta</taxon>
        <taxon>Magnoliopsida</taxon>
        <taxon>eudicotyledons</taxon>
        <taxon>Gunneridae</taxon>
        <taxon>Pentapetalae</taxon>
        <taxon>rosids</taxon>
        <taxon>fabids</taxon>
        <taxon>Fabales</taxon>
        <taxon>Fabaceae</taxon>
        <taxon>Papilionoideae</taxon>
        <taxon>50 kb inversion clade</taxon>
        <taxon>NPAAA clade</taxon>
        <taxon>Hologalegina</taxon>
        <taxon>IRL clade</taxon>
        <taxon>Trifolieae</taxon>
        <taxon>Trifolium</taxon>
    </lineage>
</organism>
<accession>A0A392TNH6</accession>
<feature type="non-terminal residue" evidence="2">
    <location>
        <position position="43"/>
    </location>
</feature>
<evidence type="ECO:0000313" key="3">
    <source>
        <dbReference type="Proteomes" id="UP000265520"/>
    </source>
</evidence>
<dbReference type="EMBL" id="LXQA010619697">
    <property type="protein sequence ID" value="MCI62478.1"/>
    <property type="molecule type" value="Genomic_DNA"/>
</dbReference>
<keyword evidence="3" id="KW-1185">Reference proteome</keyword>
<keyword evidence="1" id="KW-0732">Signal</keyword>
<comment type="caution">
    <text evidence="2">The sequence shown here is derived from an EMBL/GenBank/DDBJ whole genome shotgun (WGS) entry which is preliminary data.</text>
</comment>
<feature type="chain" id="PRO_5017280008" evidence="1">
    <location>
        <begin position="18"/>
        <end position="43"/>
    </location>
</feature>
<dbReference type="AlphaFoldDB" id="A0A392TNH6"/>
<proteinExistence type="predicted"/>
<protein>
    <submittedName>
        <fullName evidence="2">Uncharacterized protein</fullName>
    </submittedName>
</protein>
<feature type="signal peptide" evidence="1">
    <location>
        <begin position="1"/>
        <end position="17"/>
    </location>
</feature>
<reference evidence="2 3" key="1">
    <citation type="journal article" date="2018" name="Front. Plant Sci.">
        <title>Red Clover (Trifolium pratense) and Zigzag Clover (T. medium) - A Picture of Genomic Similarities and Differences.</title>
        <authorList>
            <person name="Dluhosova J."/>
            <person name="Istvanek J."/>
            <person name="Nedelnik J."/>
            <person name="Repkova J."/>
        </authorList>
    </citation>
    <scope>NUCLEOTIDE SEQUENCE [LARGE SCALE GENOMIC DNA]</scope>
    <source>
        <strain evidence="3">cv. 10/8</strain>
        <tissue evidence="2">Leaf</tissue>
    </source>
</reference>